<feature type="transmembrane region" description="Helical" evidence="1">
    <location>
        <begin position="16"/>
        <end position="37"/>
    </location>
</feature>
<dbReference type="PANTHER" id="PTHR37305">
    <property type="entry name" value="INTEGRAL MEMBRANE PROTEIN-RELATED"/>
    <property type="match status" value="1"/>
</dbReference>
<dbReference type="STRING" id="1033734.GCA_000285535_03248"/>
<reference evidence="2 3" key="1">
    <citation type="journal article" date="2019" name="Indoor Air">
        <title>Impacts of indoor surface finishes on bacterial viability.</title>
        <authorList>
            <person name="Hu J."/>
            <person name="Maamar S.B."/>
            <person name="Glawe A.J."/>
            <person name="Gottel N."/>
            <person name="Gilbert J.A."/>
            <person name="Hartmann E.M."/>
        </authorList>
    </citation>
    <scope>NUCLEOTIDE SEQUENCE [LARGE SCALE GENOMIC DNA]</scope>
    <source>
        <strain evidence="2 3">AF060A6</strain>
    </source>
</reference>
<dbReference type="PANTHER" id="PTHR37305:SF2">
    <property type="entry name" value="BACITRACIN TRANSPORT PERMEASE PROTEIN BCRB"/>
    <property type="match status" value="1"/>
</dbReference>
<comment type="caution">
    <text evidence="2">The sequence shown here is derived from an EMBL/GenBank/DDBJ whole genome shotgun (WGS) entry which is preliminary data.</text>
</comment>
<proteinExistence type="predicted"/>
<feature type="transmembrane region" description="Helical" evidence="1">
    <location>
        <begin position="188"/>
        <end position="207"/>
    </location>
</feature>
<dbReference type="AlphaFoldDB" id="A0A4V3V7X6"/>
<feature type="transmembrane region" description="Helical" evidence="1">
    <location>
        <begin position="237"/>
        <end position="257"/>
    </location>
</feature>
<dbReference type="Pfam" id="PF12679">
    <property type="entry name" value="ABC2_membrane_2"/>
    <property type="match status" value="1"/>
</dbReference>
<evidence type="ECO:0000256" key="1">
    <source>
        <dbReference type="SAM" id="Phobius"/>
    </source>
</evidence>
<keyword evidence="3" id="KW-1185">Reference proteome</keyword>
<keyword evidence="1" id="KW-1133">Transmembrane helix</keyword>
<dbReference type="Proteomes" id="UP000306477">
    <property type="component" value="Unassembled WGS sequence"/>
</dbReference>
<sequence>MNVFFHEVRAYRKTTIIWTLSLVGMMALFMSMFPTIARDIEEYQKVLDGFPDAMKQALGLQVETFGSVLGFYSYVFVYISLCGAIQAMNVGTAIVSKEVREKTADFLLTKPITRKAILTAKMVAAFTSILFTSLVYIVVSWLVVSVVATDAYSIKAFFLISLSLFLLQVIFLGIGIFLSVFLPKIKSVLSVSLGTVFAFFIIGMLSSTEGDGFKRYLSPFKYFDSSYIMEHTSYEGAFLLVGLGIVLIATIASFIHYTKKDIHSV</sequence>
<dbReference type="OrthoDB" id="9800309at2"/>
<protein>
    <submittedName>
        <fullName evidence="2">ABC transporter permease</fullName>
    </submittedName>
</protein>
<gene>
    <name evidence="2" type="ORF">E1I69_10240</name>
</gene>
<accession>A0A4V3V7X6</accession>
<dbReference type="EMBL" id="SLUB01000014">
    <property type="protein sequence ID" value="THE12763.1"/>
    <property type="molecule type" value="Genomic_DNA"/>
</dbReference>
<feature type="transmembrane region" description="Helical" evidence="1">
    <location>
        <begin position="156"/>
        <end position="181"/>
    </location>
</feature>
<evidence type="ECO:0000313" key="3">
    <source>
        <dbReference type="Proteomes" id="UP000306477"/>
    </source>
</evidence>
<keyword evidence="1" id="KW-0812">Transmembrane</keyword>
<dbReference type="GO" id="GO:0140359">
    <property type="term" value="F:ABC-type transporter activity"/>
    <property type="evidence" value="ECO:0007669"/>
    <property type="project" value="InterPro"/>
</dbReference>
<dbReference type="GO" id="GO:0005886">
    <property type="term" value="C:plasma membrane"/>
    <property type="evidence" value="ECO:0007669"/>
    <property type="project" value="UniProtKB-SubCell"/>
</dbReference>
<feature type="transmembrane region" description="Helical" evidence="1">
    <location>
        <begin position="116"/>
        <end position="144"/>
    </location>
</feature>
<dbReference type="RefSeq" id="WP_136379512.1">
    <property type="nucleotide sequence ID" value="NZ_SLUB01000014.1"/>
</dbReference>
<keyword evidence="1" id="KW-0472">Membrane</keyword>
<organism evidence="2 3">
    <name type="scientific">Bacillus timonensis</name>
    <dbReference type="NCBI Taxonomy" id="1033734"/>
    <lineage>
        <taxon>Bacteria</taxon>
        <taxon>Bacillati</taxon>
        <taxon>Bacillota</taxon>
        <taxon>Bacilli</taxon>
        <taxon>Bacillales</taxon>
        <taxon>Bacillaceae</taxon>
        <taxon>Bacillus</taxon>
    </lineage>
</organism>
<evidence type="ECO:0000313" key="2">
    <source>
        <dbReference type="EMBL" id="THE12763.1"/>
    </source>
</evidence>
<name>A0A4V3V7X6_9BACI</name>